<dbReference type="Proteomes" id="UP001181693">
    <property type="component" value="Unassembled WGS sequence"/>
</dbReference>
<evidence type="ECO:0000313" key="2">
    <source>
        <dbReference type="Proteomes" id="UP001181693"/>
    </source>
</evidence>
<accession>A0AAV3AP71</accession>
<comment type="caution">
    <text evidence="1">The sequence shown here is derived from an EMBL/GenBank/DDBJ whole genome shotgun (WGS) entry which is preliminary data.</text>
</comment>
<dbReference type="EMBL" id="DYDO01000003">
    <property type="protein sequence ID" value="DBA28452.1"/>
    <property type="molecule type" value="Genomic_DNA"/>
</dbReference>
<dbReference type="AlphaFoldDB" id="A0AAV3AP71"/>
<proteinExistence type="predicted"/>
<name>A0AAV3AP71_PYXAD</name>
<organism evidence="1 2">
    <name type="scientific">Pyxicephalus adspersus</name>
    <name type="common">African bullfrog</name>
    <dbReference type="NCBI Taxonomy" id="30357"/>
    <lineage>
        <taxon>Eukaryota</taxon>
        <taxon>Metazoa</taxon>
        <taxon>Chordata</taxon>
        <taxon>Craniata</taxon>
        <taxon>Vertebrata</taxon>
        <taxon>Euteleostomi</taxon>
        <taxon>Amphibia</taxon>
        <taxon>Batrachia</taxon>
        <taxon>Anura</taxon>
        <taxon>Neobatrachia</taxon>
        <taxon>Ranoidea</taxon>
        <taxon>Pyxicephalidae</taxon>
        <taxon>Pyxicephalinae</taxon>
        <taxon>Pyxicephalus</taxon>
    </lineage>
</organism>
<gene>
    <name evidence="1" type="ORF">GDO54_008811</name>
</gene>
<protein>
    <submittedName>
        <fullName evidence="1">Uncharacterized protein</fullName>
    </submittedName>
</protein>
<reference evidence="1" key="1">
    <citation type="thesis" date="2020" institute="ProQuest LLC" country="789 East Eisenhower Parkway, Ann Arbor, MI, USA">
        <title>Comparative Genomics and Chromosome Evolution.</title>
        <authorList>
            <person name="Mudd A.B."/>
        </authorList>
    </citation>
    <scope>NUCLEOTIDE SEQUENCE</scope>
    <source>
        <strain evidence="1">1538</strain>
        <tissue evidence="1">Blood</tissue>
    </source>
</reference>
<sequence length="91" mass="10563">MTGIILNYTTIICVNDFLKKKKAHAVKRFSKFYMEDKKIEGPETMIWLQGFSSIFLVDELIQIITFDSFTLNPFNILINLVCRMCTVTTCN</sequence>
<evidence type="ECO:0000313" key="1">
    <source>
        <dbReference type="EMBL" id="DBA28452.1"/>
    </source>
</evidence>
<keyword evidence="2" id="KW-1185">Reference proteome</keyword>